<evidence type="ECO:0000313" key="2">
    <source>
        <dbReference type="EMBL" id="MCL7929058.1"/>
    </source>
</evidence>
<dbReference type="Gene3D" id="3.30.700.10">
    <property type="entry name" value="Glycoprotein, Type 4 Pilin"/>
    <property type="match status" value="1"/>
</dbReference>
<dbReference type="EMBL" id="JAMJPJ010000003">
    <property type="protein sequence ID" value="MCL7929058.1"/>
    <property type="molecule type" value="Genomic_DNA"/>
</dbReference>
<dbReference type="Proteomes" id="UP001165308">
    <property type="component" value="Unassembled WGS sequence"/>
</dbReference>
<sequence length="115" mass="12199">MTEYYAINGRFPQSNEEAGLPTDHAAVHGGNASQGFGGYVEAIGISPATGNGKYNARFVIEMSNTANSEIAGGWIVMEAYESSGSIQFSCRTTTGTGNARIPAKYMPASCYDEKE</sequence>
<reference evidence="2" key="1">
    <citation type="submission" date="2022-05" db="EMBL/GenBank/DDBJ databases">
        <title>Halomonas geminus sp. nov. and Halomonas llamarensis sp. nov. isolated from high-altitude salars of the Atacama Desert.</title>
        <authorList>
            <person name="Hintersatz C."/>
            <person name="Rojas L.A."/>
            <person name="Wei T.-S."/>
            <person name="Kutschke S."/>
            <person name="Lehmann F."/>
            <person name="Jain R."/>
            <person name="Pollmann K."/>
        </authorList>
    </citation>
    <scope>NUCLEOTIDE SEQUENCE</scope>
    <source>
        <strain evidence="2">ATCHA</strain>
    </source>
</reference>
<dbReference type="Pfam" id="PF00114">
    <property type="entry name" value="Pilin"/>
    <property type="match status" value="1"/>
</dbReference>
<accession>A0ABT0SMN4</accession>
<organism evidence="2 3">
    <name type="scientific">Halomonas llamarensis</name>
    <dbReference type="NCBI Taxonomy" id="2945104"/>
    <lineage>
        <taxon>Bacteria</taxon>
        <taxon>Pseudomonadati</taxon>
        <taxon>Pseudomonadota</taxon>
        <taxon>Gammaproteobacteria</taxon>
        <taxon>Oceanospirillales</taxon>
        <taxon>Halomonadaceae</taxon>
        <taxon>Halomonas</taxon>
    </lineage>
</organism>
<gene>
    <name evidence="2" type="ORF">M8006_03520</name>
</gene>
<comment type="caution">
    <text evidence="2">The sequence shown here is derived from an EMBL/GenBank/DDBJ whole genome shotgun (WGS) entry which is preliminary data.</text>
</comment>
<comment type="similarity">
    <text evidence="1">Belongs to the N-Me-Phe pilin family.</text>
</comment>
<name>A0ABT0SMN4_9GAMM</name>
<proteinExistence type="inferred from homology"/>
<dbReference type="InterPro" id="IPR001082">
    <property type="entry name" value="Pilin"/>
</dbReference>
<evidence type="ECO:0000256" key="1">
    <source>
        <dbReference type="ARBA" id="ARBA00005233"/>
    </source>
</evidence>
<evidence type="ECO:0000313" key="3">
    <source>
        <dbReference type="Proteomes" id="UP001165308"/>
    </source>
</evidence>
<dbReference type="SUPFAM" id="SSF54523">
    <property type="entry name" value="Pili subunits"/>
    <property type="match status" value="1"/>
</dbReference>
<keyword evidence="3" id="KW-1185">Reference proteome</keyword>
<dbReference type="InterPro" id="IPR045584">
    <property type="entry name" value="Pilin-like"/>
</dbReference>
<protein>
    <submittedName>
        <fullName evidence="2">Pilin</fullName>
    </submittedName>
</protein>